<dbReference type="RefSeq" id="WP_058862691.1">
    <property type="nucleotide sequence ID" value="NZ_LPXO01000007.1"/>
</dbReference>
<dbReference type="AlphaFoldDB" id="A0A0W7WID1"/>
<reference evidence="1 2" key="1">
    <citation type="submission" date="2015-12" db="EMBL/GenBank/DDBJ databases">
        <authorList>
            <person name="Shamseldin A."/>
            <person name="Moawad H."/>
            <person name="Abd El-Rahim W.M."/>
            <person name="Sadowsky M.J."/>
        </authorList>
    </citation>
    <scope>NUCLEOTIDE SEQUENCE [LARGE SCALE GENOMIC DNA]</scope>
    <source>
        <strain evidence="1 2">SJ5A-1</strain>
    </source>
</reference>
<sequence length="62" mass="6631">MALNTQPNIADPDEFYAELIRAHDGLSDAESAAFNARLVLLLANHVGDRATLTEALAAARKP</sequence>
<dbReference type="Proteomes" id="UP000054396">
    <property type="component" value="Unassembled WGS sequence"/>
</dbReference>
<dbReference type="OrthoDB" id="8420594at2"/>
<organism evidence="1 2">
    <name type="scientific">Pseudoponticoccus marisrubri</name>
    <dbReference type="NCBI Taxonomy" id="1685382"/>
    <lineage>
        <taxon>Bacteria</taxon>
        <taxon>Pseudomonadati</taxon>
        <taxon>Pseudomonadota</taxon>
        <taxon>Alphaproteobacteria</taxon>
        <taxon>Rhodobacterales</taxon>
        <taxon>Roseobacteraceae</taxon>
        <taxon>Pseudoponticoccus</taxon>
    </lineage>
</organism>
<dbReference type="STRING" id="1685382.AVJ23_13315"/>
<name>A0A0W7WID1_9RHOB</name>
<keyword evidence="2" id="KW-1185">Reference proteome</keyword>
<comment type="caution">
    <text evidence="1">The sequence shown here is derived from an EMBL/GenBank/DDBJ whole genome shotgun (WGS) entry which is preliminary data.</text>
</comment>
<proteinExistence type="predicted"/>
<protein>
    <recommendedName>
        <fullName evidence="3">DUF2783 domain-containing protein</fullName>
    </recommendedName>
</protein>
<accession>A0A0W7WID1</accession>
<dbReference type="Pfam" id="PF10932">
    <property type="entry name" value="DUF2783"/>
    <property type="match status" value="1"/>
</dbReference>
<evidence type="ECO:0000313" key="1">
    <source>
        <dbReference type="EMBL" id="KUF10373.1"/>
    </source>
</evidence>
<evidence type="ECO:0000313" key="2">
    <source>
        <dbReference type="Proteomes" id="UP000054396"/>
    </source>
</evidence>
<dbReference type="InterPro" id="IPR021233">
    <property type="entry name" value="DUF2783"/>
</dbReference>
<evidence type="ECO:0008006" key="3">
    <source>
        <dbReference type="Google" id="ProtNLM"/>
    </source>
</evidence>
<dbReference type="EMBL" id="LPXO01000007">
    <property type="protein sequence ID" value="KUF10373.1"/>
    <property type="molecule type" value="Genomic_DNA"/>
</dbReference>
<gene>
    <name evidence="1" type="ORF">AVJ23_13315</name>
</gene>